<protein>
    <submittedName>
        <fullName evidence="2">Ubiquinone/menaquinone biosynthesis C-methylase UbiE</fullName>
    </submittedName>
</protein>
<dbReference type="GO" id="GO:0032259">
    <property type="term" value="P:methylation"/>
    <property type="evidence" value="ECO:0007669"/>
    <property type="project" value="UniProtKB-KW"/>
</dbReference>
<dbReference type="AlphaFoldDB" id="A0A1I6RLW6"/>
<dbReference type="EMBL" id="FPAA01000005">
    <property type="protein sequence ID" value="SFS65682.1"/>
    <property type="molecule type" value="Genomic_DNA"/>
</dbReference>
<dbReference type="PANTHER" id="PTHR43591:SF110">
    <property type="entry name" value="RHODANESE DOMAIN-CONTAINING PROTEIN"/>
    <property type="match status" value="1"/>
</dbReference>
<feature type="domain" description="Methyltransferase" evidence="1">
    <location>
        <begin position="43"/>
        <end position="137"/>
    </location>
</feature>
<evidence type="ECO:0000259" key="1">
    <source>
        <dbReference type="Pfam" id="PF13649"/>
    </source>
</evidence>
<keyword evidence="2" id="KW-0808">Transferase</keyword>
<accession>A0A1I6RLW6</accession>
<dbReference type="Pfam" id="PF13649">
    <property type="entry name" value="Methyltransf_25"/>
    <property type="match status" value="1"/>
</dbReference>
<dbReference type="Gene3D" id="3.40.50.150">
    <property type="entry name" value="Vaccinia Virus protein VP39"/>
    <property type="match status" value="1"/>
</dbReference>
<dbReference type="OrthoDB" id="9811589at2"/>
<keyword evidence="2" id="KW-0830">Ubiquinone</keyword>
<organism evidence="2 3">
    <name type="scientific">Marininema halotolerans</name>
    <dbReference type="NCBI Taxonomy" id="1155944"/>
    <lineage>
        <taxon>Bacteria</taxon>
        <taxon>Bacillati</taxon>
        <taxon>Bacillota</taxon>
        <taxon>Bacilli</taxon>
        <taxon>Bacillales</taxon>
        <taxon>Thermoactinomycetaceae</taxon>
        <taxon>Marininema</taxon>
    </lineage>
</organism>
<dbReference type="RefSeq" id="WP_091836498.1">
    <property type="nucleotide sequence ID" value="NZ_FPAA01000005.1"/>
</dbReference>
<keyword evidence="2" id="KW-0489">Methyltransferase</keyword>
<dbReference type="InterPro" id="IPR041698">
    <property type="entry name" value="Methyltransf_25"/>
</dbReference>
<dbReference type="Gene3D" id="2.20.25.110">
    <property type="entry name" value="S-adenosyl-L-methionine-dependent methyltransferases"/>
    <property type="match status" value="1"/>
</dbReference>
<dbReference type="InterPro" id="IPR029063">
    <property type="entry name" value="SAM-dependent_MTases_sf"/>
</dbReference>
<reference evidence="3" key="1">
    <citation type="submission" date="2016-10" db="EMBL/GenBank/DDBJ databases">
        <authorList>
            <person name="Varghese N."/>
            <person name="Submissions S."/>
        </authorList>
    </citation>
    <scope>NUCLEOTIDE SEQUENCE [LARGE SCALE GENOMIC DNA]</scope>
    <source>
        <strain evidence="3">DSM 45789</strain>
    </source>
</reference>
<gene>
    <name evidence="2" type="ORF">SAMN05444972_105192</name>
</gene>
<dbReference type="GO" id="GO:0008168">
    <property type="term" value="F:methyltransferase activity"/>
    <property type="evidence" value="ECO:0007669"/>
    <property type="project" value="UniProtKB-KW"/>
</dbReference>
<dbReference type="CDD" id="cd02440">
    <property type="entry name" value="AdoMet_MTases"/>
    <property type="match status" value="1"/>
</dbReference>
<evidence type="ECO:0000313" key="3">
    <source>
        <dbReference type="Proteomes" id="UP000198660"/>
    </source>
</evidence>
<proteinExistence type="predicted"/>
<dbReference type="SUPFAM" id="SSF53335">
    <property type="entry name" value="S-adenosyl-L-methionine-dependent methyltransferases"/>
    <property type="match status" value="1"/>
</dbReference>
<dbReference type="PANTHER" id="PTHR43591">
    <property type="entry name" value="METHYLTRANSFERASE"/>
    <property type="match status" value="1"/>
</dbReference>
<keyword evidence="3" id="KW-1185">Reference proteome</keyword>
<evidence type="ECO:0000313" key="2">
    <source>
        <dbReference type="EMBL" id="SFS65682.1"/>
    </source>
</evidence>
<dbReference type="Proteomes" id="UP000198660">
    <property type="component" value="Unassembled WGS sequence"/>
</dbReference>
<name>A0A1I6RLW6_9BACL</name>
<sequence>MSWYEESFGEDYLLVYRHRDNKHADQEVQEVAQWLDLSKGETVLDLCCGTGRHSRSLARMGCQVTGIDLSEVLLSHAKSSPEELGIHYVRGDMRELPFADQSFDTVVNLFTSFGYFMEDKENAKVMTEIKRVLKPKGRFLIDFLNRNTVINNLVPRSERMDEGIHILEERWIEGDFVRKKITLTKKNGEEKIYQERVKMYTREQMEEMMGKAGLQIETVSGDFKGSSYNEIDSQRMIFTGRVPA</sequence>